<accession>A0ABQ4SLR9</accession>
<dbReference type="Proteomes" id="UP001055153">
    <property type="component" value="Unassembled WGS sequence"/>
</dbReference>
<evidence type="ECO:0000313" key="2">
    <source>
        <dbReference type="EMBL" id="GJE02843.1"/>
    </source>
</evidence>
<evidence type="ECO:0000313" key="3">
    <source>
        <dbReference type="Proteomes" id="UP001055153"/>
    </source>
</evidence>
<name>A0ABQ4SLR9_9HYPH</name>
<sequence>MVFWRVAVVGSLLMTLPVQAHEVAGKFGGRVTDAGKYHVEMVAKDKTLDVYVLDNSEKPLPATGFKGIAILVVNGKPARITLAPADAQKLTGTAEVALGAAPKGAVQLTAPDGTTASGKFN</sequence>
<reference evidence="2" key="2">
    <citation type="submission" date="2021-08" db="EMBL/GenBank/DDBJ databases">
        <authorList>
            <person name="Tani A."/>
            <person name="Ola A."/>
            <person name="Ogura Y."/>
            <person name="Katsura K."/>
            <person name="Hayashi T."/>
        </authorList>
    </citation>
    <scope>NUCLEOTIDE SEQUENCE</scope>
    <source>
        <strain evidence="2">DSM 17168</strain>
    </source>
</reference>
<feature type="chain" id="PRO_5047518914" evidence="1">
    <location>
        <begin position="21"/>
        <end position="121"/>
    </location>
</feature>
<keyword evidence="3" id="KW-1185">Reference proteome</keyword>
<evidence type="ECO:0000256" key="1">
    <source>
        <dbReference type="SAM" id="SignalP"/>
    </source>
</evidence>
<dbReference type="EMBL" id="BPQQ01000061">
    <property type="protein sequence ID" value="GJE02843.1"/>
    <property type="molecule type" value="Genomic_DNA"/>
</dbReference>
<reference evidence="2" key="1">
    <citation type="journal article" date="2021" name="Front. Microbiol.">
        <title>Comprehensive Comparative Genomics and Phenotyping of Methylobacterium Species.</title>
        <authorList>
            <person name="Alessa O."/>
            <person name="Ogura Y."/>
            <person name="Fujitani Y."/>
            <person name="Takami H."/>
            <person name="Hayashi T."/>
            <person name="Sahin N."/>
            <person name="Tani A."/>
        </authorList>
    </citation>
    <scope>NUCLEOTIDE SEQUENCE</scope>
    <source>
        <strain evidence="2">DSM 17168</strain>
    </source>
</reference>
<dbReference type="RefSeq" id="WP_238240073.1">
    <property type="nucleotide sequence ID" value="NZ_BPQQ01000061.1"/>
</dbReference>
<gene>
    <name evidence="2" type="ORF">GMJLKIPL_4792</name>
</gene>
<organism evidence="2 3">
    <name type="scientific">Methylobacterium isbiliense</name>
    <dbReference type="NCBI Taxonomy" id="315478"/>
    <lineage>
        <taxon>Bacteria</taxon>
        <taxon>Pseudomonadati</taxon>
        <taxon>Pseudomonadota</taxon>
        <taxon>Alphaproteobacteria</taxon>
        <taxon>Hyphomicrobiales</taxon>
        <taxon>Methylobacteriaceae</taxon>
        <taxon>Methylobacterium</taxon>
    </lineage>
</organism>
<feature type="signal peptide" evidence="1">
    <location>
        <begin position="1"/>
        <end position="20"/>
    </location>
</feature>
<keyword evidence="1" id="KW-0732">Signal</keyword>
<proteinExistence type="predicted"/>
<protein>
    <submittedName>
        <fullName evidence="2">Uncharacterized protein</fullName>
    </submittedName>
</protein>
<comment type="caution">
    <text evidence="2">The sequence shown here is derived from an EMBL/GenBank/DDBJ whole genome shotgun (WGS) entry which is preliminary data.</text>
</comment>